<proteinExistence type="predicted"/>
<protein>
    <submittedName>
        <fullName evidence="4">GNAT family N-acetyltransferase</fullName>
    </submittedName>
</protein>
<dbReference type="EMBL" id="DWUS01000166">
    <property type="protein sequence ID" value="HJD51652.1"/>
    <property type="molecule type" value="Genomic_DNA"/>
</dbReference>
<dbReference type="CDD" id="cd04301">
    <property type="entry name" value="NAT_SF"/>
    <property type="match status" value="1"/>
</dbReference>
<sequence>MITIRRALPRDAQTLAALSATTYAQTFNYYPPEDLEHYLSTTYTTENYLTYLADPSTAIWLAEGTDAGTPLGYVMAGPAGLPHPDCSDQDGELKRLYVLADQQGSGLGTRLLETALEWLEREHPYRSLWLGVWSENYGAQRLYQRYGFARVGDYYFTVGSTQDYEFIFRRDPR</sequence>
<evidence type="ECO:0000256" key="2">
    <source>
        <dbReference type="ARBA" id="ARBA00023315"/>
    </source>
</evidence>
<dbReference type="Pfam" id="PF00583">
    <property type="entry name" value="Acetyltransf_1"/>
    <property type="match status" value="1"/>
</dbReference>
<dbReference type="AlphaFoldDB" id="A0A9D2ZT50"/>
<dbReference type="InterPro" id="IPR050832">
    <property type="entry name" value="Bact_Acetyltransf"/>
</dbReference>
<dbReference type="GO" id="GO:0016747">
    <property type="term" value="F:acyltransferase activity, transferring groups other than amino-acyl groups"/>
    <property type="evidence" value="ECO:0007669"/>
    <property type="project" value="InterPro"/>
</dbReference>
<comment type="caution">
    <text evidence="4">The sequence shown here is derived from an EMBL/GenBank/DDBJ whole genome shotgun (WGS) entry which is preliminary data.</text>
</comment>
<evidence type="ECO:0000313" key="5">
    <source>
        <dbReference type="Proteomes" id="UP000823908"/>
    </source>
</evidence>
<name>A0A9D2ZT50_9MICC</name>
<keyword evidence="2" id="KW-0012">Acyltransferase</keyword>
<keyword evidence="1" id="KW-0808">Transferase</keyword>
<dbReference type="PROSITE" id="PS51186">
    <property type="entry name" value="GNAT"/>
    <property type="match status" value="1"/>
</dbReference>
<reference evidence="4" key="2">
    <citation type="submission" date="2021-04" db="EMBL/GenBank/DDBJ databases">
        <authorList>
            <person name="Gilroy R."/>
        </authorList>
    </citation>
    <scope>NUCLEOTIDE SEQUENCE</scope>
    <source>
        <strain evidence="4">ChiHjej10B9-4811</strain>
    </source>
</reference>
<dbReference type="Proteomes" id="UP000823908">
    <property type="component" value="Unassembled WGS sequence"/>
</dbReference>
<feature type="domain" description="N-acetyltransferase" evidence="3">
    <location>
        <begin position="2"/>
        <end position="171"/>
    </location>
</feature>
<evidence type="ECO:0000313" key="4">
    <source>
        <dbReference type="EMBL" id="HJD51652.1"/>
    </source>
</evidence>
<dbReference type="SUPFAM" id="SSF55729">
    <property type="entry name" value="Acyl-CoA N-acyltransferases (Nat)"/>
    <property type="match status" value="1"/>
</dbReference>
<dbReference type="InterPro" id="IPR016181">
    <property type="entry name" value="Acyl_CoA_acyltransferase"/>
</dbReference>
<dbReference type="Gene3D" id="3.40.630.30">
    <property type="match status" value="1"/>
</dbReference>
<accession>A0A9D2ZT50</accession>
<evidence type="ECO:0000256" key="1">
    <source>
        <dbReference type="ARBA" id="ARBA00022679"/>
    </source>
</evidence>
<reference evidence="4" key="1">
    <citation type="journal article" date="2021" name="PeerJ">
        <title>Extensive microbial diversity within the chicken gut microbiome revealed by metagenomics and culture.</title>
        <authorList>
            <person name="Gilroy R."/>
            <person name="Ravi A."/>
            <person name="Getino M."/>
            <person name="Pursley I."/>
            <person name="Horton D.L."/>
            <person name="Alikhan N.F."/>
            <person name="Baker D."/>
            <person name="Gharbi K."/>
            <person name="Hall N."/>
            <person name="Watson M."/>
            <person name="Adriaenssens E.M."/>
            <person name="Foster-Nyarko E."/>
            <person name="Jarju S."/>
            <person name="Secka A."/>
            <person name="Antonio M."/>
            <person name="Oren A."/>
            <person name="Chaudhuri R.R."/>
            <person name="La Ragione R."/>
            <person name="Hildebrand F."/>
            <person name="Pallen M.J."/>
        </authorList>
    </citation>
    <scope>NUCLEOTIDE SEQUENCE</scope>
    <source>
        <strain evidence="4">ChiHjej10B9-4811</strain>
    </source>
</reference>
<dbReference type="PANTHER" id="PTHR43877:SF2">
    <property type="entry name" value="AMINOALKYLPHOSPHONATE N-ACETYLTRANSFERASE-RELATED"/>
    <property type="match status" value="1"/>
</dbReference>
<dbReference type="InterPro" id="IPR000182">
    <property type="entry name" value="GNAT_dom"/>
</dbReference>
<dbReference type="PANTHER" id="PTHR43877">
    <property type="entry name" value="AMINOALKYLPHOSPHONATE N-ACETYLTRANSFERASE-RELATED-RELATED"/>
    <property type="match status" value="1"/>
</dbReference>
<gene>
    <name evidence="4" type="ORF">H9908_07300</name>
</gene>
<evidence type="ECO:0000259" key="3">
    <source>
        <dbReference type="PROSITE" id="PS51186"/>
    </source>
</evidence>
<organism evidence="4 5">
    <name type="scientific">Candidatus Rothia avistercoris</name>
    <dbReference type="NCBI Taxonomy" id="2840479"/>
    <lineage>
        <taxon>Bacteria</taxon>
        <taxon>Bacillati</taxon>
        <taxon>Actinomycetota</taxon>
        <taxon>Actinomycetes</taxon>
        <taxon>Micrococcales</taxon>
        <taxon>Micrococcaceae</taxon>
        <taxon>Rothia</taxon>
    </lineage>
</organism>